<evidence type="ECO:0000259" key="10">
    <source>
        <dbReference type="PROSITE" id="PS50929"/>
    </source>
</evidence>
<comment type="subcellular location">
    <subcellularLocation>
        <location evidence="1">Membrane</location>
        <topology evidence="1">Multi-pass membrane protein</topology>
    </subcellularLocation>
</comment>
<evidence type="ECO:0000256" key="4">
    <source>
        <dbReference type="ARBA" id="ARBA00022741"/>
    </source>
</evidence>
<dbReference type="Gene3D" id="3.40.50.300">
    <property type="entry name" value="P-loop containing nucleotide triphosphate hydrolases"/>
    <property type="match status" value="2"/>
</dbReference>
<dbReference type="InterPro" id="IPR027417">
    <property type="entry name" value="P-loop_NTPase"/>
</dbReference>
<dbReference type="InterPro" id="IPR056227">
    <property type="entry name" value="TMD0_ABC"/>
</dbReference>
<gene>
    <name evidence="11" type="ORF">BJX68DRAFT_252948</name>
</gene>
<feature type="transmembrane region" description="Helical" evidence="8">
    <location>
        <begin position="37"/>
        <end position="55"/>
    </location>
</feature>
<feature type="transmembrane region" description="Helical" evidence="8">
    <location>
        <begin position="104"/>
        <end position="123"/>
    </location>
</feature>
<evidence type="ECO:0000313" key="11">
    <source>
        <dbReference type="EMBL" id="KAL2858411.1"/>
    </source>
</evidence>
<keyword evidence="5" id="KW-0067">ATP-binding</keyword>
<feature type="transmembrane region" description="Helical" evidence="8">
    <location>
        <begin position="1025"/>
        <end position="1045"/>
    </location>
</feature>
<feature type="domain" description="ABC transmembrane type-1" evidence="10">
    <location>
        <begin position="283"/>
        <end position="561"/>
    </location>
</feature>
<keyword evidence="3 8" id="KW-0812">Transmembrane</keyword>
<accession>A0ABR4L1K4</accession>
<dbReference type="RefSeq" id="XP_070903580.1">
    <property type="nucleotide sequence ID" value="XM_071042631.1"/>
</dbReference>
<dbReference type="InterPro" id="IPR036640">
    <property type="entry name" value="ABC1_TM_sf"/>
</dbReference>
<keyword evidence="11" id="KW-0378">Hydrolase</keyword>
<dbReference type="EMBL" id="JBFXLR010000005">
    <property type="protein sequence ID" value="KAL2858411.1"/>
    <property type="molecule type" value="Genomic_DNA"/>
</dbReference>
<feature type="domain" description="ABC transmembrane type-1" evidence="10">
    <location>
        <begin position="911"/>
        <end position="1194"/>
    </location>
</feature>
<dbReference type="PROSITE" id="PS00211">
    <property type="entry name" value="ABC_TRANSPORTER_1"/>
    <property type="match status" value="2"/>
</dbReference>
<dbReference type="Proteomes" id="UP001610444">
    <property type="component" value="Unassembled WGS sequence"/>
</dbReference>
<evidence type="ECO:0000256" key="8">
    <source>
        <dbReference type="SAM" id="Phobius"/>
    </source>
</evidence>
<dbReference type="CDD" id="cd18579">
    <property type="entry name" value="ABC_6TM_ABCC_D1"/>
    <property type="match status" value="1"/>
</dbReference>
<proteinExistence type="predicted"/>
<dbReference type="Pfam" id="PF00664">
    <property type="entry name" value="ABC_membrane"/>
    <property type="match status" value="2"/>
</dbReference>
<dbReference type="InterPro" id="IPR017871">
    <property type="entry name" value="ABC_transporter-like_CS"/>
</dbReference>
<dbReference type="CDD" id="cd18580">
    <property type="entry name" value="ABC_6TM_ABCC_D2"/>
    <property type="match status" value="1"/>
</dbReference>
<dbReference type="InterPro" id="IPR003593">
    <property type="entry name" value="AAA+_ATPase"/>
</dbReference>
<evidence type="ECO:0000259" key="9">
    <source>
        <dbReference type="PROSITE" id="PS50893"/>
    </source>
</evidence>
<dbReference type="SMART" id="SM00382">
    <property type="entry name" value="AAA"/>
    <property type="match status" value="2"/>
</dbReference>
<evidence type="ECO:0000256" key="5">
    <source>
        <dbReference type="ARBA" id="ARBA00022840"/>
    </source>
</evidence>
<comment type="caution">
    <text evidence="11">The sequence shown here is derived from an EMBL/GenBank/DDBJ whole genome shotgun (WGS) entry which is preliminary data.</text>
</comment>
<feature type="transmembrane region" description="Helical" evidence="8">
    <location>
        <begin position="411"/>
        <end position="438"/>
    </location>
</feature>
<feature type="domain" description="ABC transporter" evidence="9">
    <location>
        <begin position="1231"/>
        <end position="1463"/>
    </location>
</feature>
<feature type="transmembrane region" description="Helical" evidence="8">
    <location>
        <begin position="953"/>
        <end position="977"/>
    </location>
</feature>
<feature type="transmembrane region" description="Helical" evidence="8">
    <location>
        <begin position="1052"/>
        <end position="1071"/>
    </location>
</feature>
<dbReference type="SUPFAM" id="SSF52540">
    <property type="entry name" value="P-loop containing nucleoside triphosphate hydrolases"/>
    <property type="match status" value="2"/>
</dbReference>
<keyword evidence="6 8" id="KW-1133">Transmembrane helix</keyword>
<keyword evidence="4" id="KW-0547">Nucleotide-binding</keyword>
<feature type="transmembrane region" description="Helical" evidence="8">
    <location>
        <begin position="160"/>
        <end position="182"/>
    </location>
</feature>
<keyword evidence="2" id="KW-0813">Transport</keyword>
<reference evidence="11 12" key="1">
    <citation type="submission" date="2024-07" db="EMBL/GenBank/DDBJ databases">
        <title>Section-level genome sequencing and comparative genomics of Aspergillus sections Usti and Cavernicolus.</title>
        <authorList>
            <consortium name="Lawrence Berkeley National Laboratory"/>
            <person name="Nybo J.L."/>
            <person name="Vesth T.C."/>
            <person name="Theobald S."/>
            <person name="Frisvad J.C."/>
            <person name="Larsen T.O."/>
            <person name="Kjaerboelling I."/>
            <person name="Rothschild-Mancinelli K."/>
            <person name="Lyhne E.K."/>
            <person name="Kogle M.E."/>
            <person name="Barry K."/>
            <person name="Clum A."/>
            <person name="Na H."/>
            <person name="Ledsgaard L."/>
            <person name="Lin J."/>
            <person name="Lipzen A."/>
            <person name="Kuo A."/>
            <person name="Riley R."/>
            <person name="Mondo S."/>
            <person name="LaButti K."/>
            <person name="Haridas S."/>
            <person name="Pangalinan J."/>
            <person name="Salamov A.A."/>
            <person name="Simmons B.A."/>
            <person name="Magnuson J.K."/>
            <person name="Chen J."/>
            <person name="Drula E."/>
            <person name="Henrissat B."/>
            <person name="Wiebenga A."/>
            <person name="Lubbers R.J."/>
            <person name="Gomes A.C."/>
            <person name="Macurrencykelacurrency M.R."/>
            <person name="Stajich J."/>
            <person name="Grigoriev I.V."/>
            <person name="Mortensen U.H."/>
            <person name="De vries R.P."/>
            <person name="Baker S.E."/>
            <person name="Andersen M.R."/>
        </authorList>
    </citation>
    <scope>NUCLEOTIDE SEQUENCE [LARGE SCALE GENOMIC DNA]</scope>
    <source>
        <strain evidence="11 12">CBS 756.74</strain>
    </source>
</reference>
<dbReference type="GO" id="GO:0016787">
    <property type="term" value="F:hydrolase activity"/>
    <property type="evidence" value="ECO:0007669"/>
    <property type="project" value="UniProtKB-KW"/>
</dbReference>
<dbReference type="PROSITE" id="PS50893">
    <property type="entry name" value="ABC_TRANSPORTER_2"/>
    <property type="match status" value="2"/>
</dbReference>
<evidence type="ECO:0000256" key="6">
    <source>
        <dbReference type="ARBA" id="ARBA00022989"/>
    </source>
</evidence>
<dbReference type="PROSITE" id="PS50929">
    <property type="entry name" value="ABC_TM1F"/>
    <property type="match status" value="2"/>
</dbReference>
<feature type="transmembrane region" description="Helical" evidence="8">
    <location>
        <begin position="908"/>
        <end position="933"/>
    </location>
</feature>
<keyword evidence="7 8" id="KW-0472">Membrane</keyword>
<dbReference type="Gene3D" id="1.20.1560.10">
    <property type="entry name" value="ABC transporter type 1, transmembrane domain"/>
    <property type="match status" value="2"/>
</dbReference>
<evidence type="ECO:0000256" key="7">
    <source>
        <dbReference type="ARBA" id="ARBA00023136"/>
    </source>
</evidence>
<dbReference type="CDD" id="cd03244">
    <property type="entry name" value="ABCC_MRP_domain2"/>
    <property type="match status" value="1"/>
</dbReference>
<dbReference type="Pfam" id="PF00005">
    <property type="entry name" value="ABC_tran"/>
    <property type="match status" value="2"/>
</dbReference>
<evidence type="ECO:0000256" key="2">
    <source>
        <dbReference type="ARBA" id="ARBA00022448"/>
    </source>
</evidence>
<feature type="domain" description="ABC transporter" evidence="9">
    <location>
        <begin position="626"/>
        <end position="856"/>
    </location>
</feature>
<dbReference type="PANTHER" id="PTHR24223">
    <property type="entry name" value="ATP-BINDING CASSETTE SUB-FAMILY C"/>
    <property type="match status" value="1"/>
</dbReference>
<evidence type="ECO:0000313" key="12">
    <source>
        <dbReference type="Proteomes" id="UP001610444"/>
    </source>
</evidence>
<sequence length="1518" mass="168218">MALQSPLSFCQQADDSLRPIPPLCRGGFDFSLLFEELILGALPLAIIVLILPWRLWHLFRKPRKVVPSTLEYAKLSLWVCLGIVQLVLTTQWARQSIPRTDASIPINALLTFACFLLGLLSYTEHNFSVTPSFVLNVYLFITLLFDIAKTRTLWLRQLCGVSETIAIITSVVVALKSFLLVLEAVEKRPILREGYRAYPPEATAGIFNKTLFWWLNPLFQKGLTRSLVVDDLFVLDKQLSSERLHSSLETSWSQVTQSSSNTFLLVTFKTFKWQICAALPPRALLAALNFCQPLLLHRSLTFSVEPVTNETNNTGYGLIGAYILVYAGMGITMGQQQHLTYRAITMIRGAIVSMVYKKACTLNLKDADPAESVTHMSADIERIVQGLQTMHEIWANVAEIALAVFLLERELGIACVVPVGVSVVALVGCMIMMGLVVARQAMWLEAIERRISATASMLGSMKGIKMLGLQSSLLRLVHGLRIEELDISRKFRKLLVWNMAFAWLTRIFAPIFAFGAFVGIQHNRGNASALDTTTVYTALSLFALLADPLLSLVMALMAFAGAVGSFARIQMFLEKDGHVDSRNQMLIHPSYSLKAQQFAFVGHSDVALSESGCSETSKGSSSLLPTRMVAVHNGTFGWDVEKDADVKNVTTTIPTGGFSMLIGPSGCGKSSLLKAILGEVPCWKGTIQLSTESIAYCDQSPWHMNGTVQECITGMSVFDKAWYTSVINACALAKDFEQLPRGDETVIGSKGISLSGGQSQRIAIARAIYARKEFVVLDDVFNSLDTETENHIFLHLLGDHGLLRSLGTTVLLASSSVKRVPFADHIMVLDKQGYITEQGSFSALDSAGGYISSFALESSDTDVKIHEKLKADPAIVSVYSLEKDLETESRSHRGEGDITVYLYYVRSIGWLSTLFFGIAITGFVFSISFPSIWVKWWASSDETHPGRDTGYYLGIYAMLGVVGMLCLIAGAWQMIITMVPRSGEVFHRKLLKTVLSAPMLFFSITDSGSILNRFSQDLQLIDMELPIAAINTFAIFVLCLCQMVFMGIASKYAAISFPFVLLTVYLIQKIYLRTSRQLRFLDLEAKAPLYSHFTDTLSGLVNLRAFGWQQSLQEKHYQLLDRSQRPFYFLYAVQRWLTLTLDLVVAGVAVLLITLVVTLRGDISAGYVGVALLNVIMFSQSIKLLVTFWTNLETHIGSIQRVKTFTETVQSENLPTERDPIPPKWPAEGNIEFKSLFAEYRASEPVLSDINLSIKAGEKVGICGRTGSGKTSLIMSLFRMLDLRSGSITIDGIDITRIPREEIRARLNGVSQSSLLLKGSVRFNANPIGTDTISDRAIVDALRTVNLHTKVLEGGGLDADIDGIHLSHGQRQLFCLARAILRPGNILVLDEAMSNVDTRTDELMQRVIREKFSSHTVLTVAHKLESILDYDKVVVLEEGRVIETGVPYDLLSQDGSHFRRLYYAGSNPASGSAFGLGYSNEVPPHTRWDCVLFEFFRSVFLLTFFSTYELASPTLAYV</sequence>
<dbReference type="InterPro" id="IPR044726">
    <property type="entry name" value="ABCC_6TM_D2"/>
</dbReference>
<keyword evidence="12" id="KW-1185">Reference proteome</keyword>
<dbReference type="GeneID" id="98157795"/>
<feature type="transmembrane region" description="Helical" evidence="8">
    <location>
        <begin position="129"/>
        <end position="148"/>
    </location>
</feature>
<dbReference type="Pfam" id="PF24357">
    <property type="entry name" value="TMD0_ABC"/>
    <property type="match status" value="1"/>
</dbReference>
<feature type="transmembrane region" description="Helical" evidence="8">
    <location>
        <begin position="495"/>
        <end position="518"/>
    </location>
</feature>
<feature type="transmembrane region" description="Helical" evidence="8">
    <location>
        <begin position="1136"/>
        <end position="1159"/>
    </location>
</feature>
<feature type="transmembrane region" description="Helical" evidence="8">
    <location>
        <begin position="538"/>
        <end position="563"/>
    </location>
</feature>
<organism evidence="11 12">
    <name type="scientific">Aspergillus pseudodeflectus</name>
    <dbReference type="NCBI Taxonomy" id="176178"/>
    <lineage>
        <taxon>Eukaryota</taxon>
        <taxon>Fungi</taxon>
        <taxon>Dikarya</taxon>
        <taxon>Ascomycota</taxon>
        <taxon>Pezizomycotina</taxon>
        <taxon>Eurotiomycetes</taxon>
        <taxon>Eurotiomycetidae</taxon>
        <taxon>Eurotiales</taxon>
        <taxon>Aspergillaceae</taxon>
        <taxon>Aspergillus</taxon>
        <taxon>Aspergillus subgen. Nidulantes</taxon>
    </lineage>
</organism>
<dbReference type="InterPro" id="IPR011527">
    <property type="entry name" value="ABC1_TM_dom"/>
</dbReference>
<feature type="transmembrane region" description="Helical" evidence="8">
    <location>
        <begin position="75"/>
        <end position="92"/>
    </location>
</feature>
<dbReference type="InterPro" id="IPR050173">
    <property type="entry name" value="ABC_transporter_C-like"/>
</dbReference>
<dbReference type="SUPFAM" id="SSF90123">
    <property type="entry name" value="ABC transporter transmembrane region"/>
    <property type="match status" value="2"/>
</dbReference>
<name>A0ABR4L1K4_9EURO</name>
<evidence type="ECO:0000256" key="1">
    <source>
        <dbReference type="ARBA" id="ARBA00004141"/>
    </source>
</evidence>
<dbReference type="InterPro" id="IPR003439">
    <property type="entry name" value="ABC_transporter-like_ATP-bd"/>
</dbReference>
<dbReference type="CDD" id="cd03250">
    <property type="entry name" value="ABCC_MRP_domain1"/>
    <property type="match status" value="1"/>
</dbReference>
<dbReference type="InterPro" id="IPR044746">
    <property type="entry name" value="ABCC_6TM_D1"/>
</dbReference>
<evidence type="ECO:0000256" key="3">
    <source>
        <dbReference type="ARBA" id="ARBA00022692"/>
    </source>
</evidence>
<protein>
    <submittedName>
        <fullName evidence="11">P-loop containing nucleoside triphosphate hydrolase protein</fullName>
    </submittedName>
</protein>
<dbReference type="PANTHER" id="PTHR24223:SF269">
    <property type="entry name" value="ABC MULTIDRUG TRANSPORTER (EUROFUNG)-RELATED"/>
    <property type="match status" value="1"/>
</dbReference>